<sequence length="111" mass="11653">MTARDQKIAGNLPSLAVCGIVTLAAPVAAVAQSQQSGYPIHCATAEGDIRALNSELEHAKKQQALDVAAITPAGALIGLATGTEKKRLEMLTGEYQKKLEERIAAINARCK</sequence>
<accession>A0ABY2WSN9</accession>
<reference evidence="1 2" key="1">
    <citation type="submission" date="2019-05" db="EMBL/GenBank/DDBJ databases">
        <title>Ruegeria sp. nov., isolated from tidal flat.</title>
        <authorList>
            <person name="Kim W."/>
        </authorList>
    </citation>
    <scope>NUCLEOTIDE SEQUENCE [LARGE SCALE GENOMIC DNA]</scope>
    <source>
        <strain evidence="1 2">CAU 1488</strain>
    </source>
</reference>
<gene>
    <name evidence="1" type="ORF">FGK63_18730</name>
</gene>
<comment type="caution">
    <text evidence="1">The sequence shown here is derived from an EMBL/GenBank/DDBJ whole genome shotgun (WGS) entry which is preliminary data.</text>
</comment>
<organism evidence="1 2">
    <name type="scientific">Ruegeria sediminis</name>
    <dbReference type="NCBI Taxonomy" id="2583820"/>
    <lineage>
        <taxon>Bacteria</taxon>
        <taxon>Pseudomonadati</taxon>
        <taxon>Pseudomonadota</taxon>
        <taxon>Alphaproteobacteria</taxon>
        <taxon>Rhodobacterales</taxon>
        <taxon>Roseobacteraceae</taxon>
        <taxon>Ruegeria</taxon>
    </lineage>
</organism>
<keyword evidence="2" id="KW-1185">Reference proteome</keyword>
<proteinExistence type="predicted"/>
<protein>
    <submittedName>
        <fullName evidence="1">Uncharacterized protein</fullName>
    </submittedName>
</protein>
<dbReference type="Proteomes" id="UP001193035">
    <property type="component" value="Unassembled WGS sequence"/>
</dbReference>
<name>A0ABY2WSN9_9RHOB</name>
<dbReference type="RefSeq" id="WP_138845156.1">
    <property type="nucleotide sequence ID" value="NZ_VCPD01000009.1"/>
</dbReference>
<evidence type="ECO:0000313" key="1">
    <source>
        <dbReference type="EMBL" id="TMV03705.1"/>
    </source>
</evidence>
<evidence type="ECO:0000313" key="2">
    <source>
        <dbReference type="Proteomes" id="UP001193035"/>
    </source>
</evidence>
<dbReference type="EMBL" id="VCPD01000009">
    <property type="protein sequence ID" value="TMV03705.1"/>
    <property type="molecule type" value="Genomic_DNA"/>
</dbReference>